<feature type="transmembrane region" description="Helical" evidence="1">
    <location>
        <begin position="498"/>
        <end position="519"/>
    </location>
</feature>
<reference evidence="2 3" key="1">
    <citation type="submission" date="2011-04" db="EMBL/GenBank/DDBJ databases">
        <title>Complete sequence of Pseudomonas fulva 12-X.</title>
        <authorList>
            <consortium name="US DOE Joint Genome Institute"/>
            <person name="Lucas S."/>
            <person name="Han J."/>
            <person name="Lapidus A."/>
            <person name="Cheng J.-F."/>
            <person name="Goodwin L."/>
            <person name="Pitluck S."/>
            <person name="Peters L."/>
            <person name="Mikhailova N."/>
            <person name="Pagani I."/>
            <person name="Davenport K."/>
            <person name="Han C."/>
            <person name="Tapia R."/>
            <person name="Land M."/>
            <person name="Hauser L."/>
            <person name="Kyrpides N."/>
            <person name="Ivanova N."/>
            <person name="Pagani I."/>
            <person name="Lcollab F.I."/>
            <person name="Woyke T."/>
        </authorList>
    </citation>
    <scope>NUCLEOTIDE SEQUENCE [LARGE SCALE GENOMIC DNA]</scope>
    <source>
        <strain evidence="3">12-X</strain>
    </source>
</reference>
<dbReference type="AlphaFoldDB" id="F6ABX3"/>
<keyword evidence="1" id="KW-0472">Membrane</keyword>
<keyword evidence="3" id="KW-1185">Reference proteome</keyword>
<feature type="transmembrane region" description="Helical" evidence="1">
    <location>
        <begin position="463"/>
        <end position="483"/>
    </location>
</feature>
<dbReference type="RefSeq" id="WP_013789145.1">
    <property type="nucleotide sequence ID" value="NC_015556.1"/>
</dbReference>
<dbReference type="InterPro" id="IPR005625">
    <property type="entry name" value="PepSY-ass_TM"/>
</dbReference>
<dbReference type="Proteomes" id="UP000000686">
    <property type="component" value="Chromosome"/>
</dbReference>
<gene>
    <name evidence="2" type="ordered locus">Psefu_0015</name>
</gene>
<dbReference type="PANTHER" id="PTHR34219">
    <property type="entry name" value="IRON-REGULATED INNER MEMBRANE PROTEIN-RELATED"/>
    <property type="match status" value="1"/>
</dbReference>
<dbReference type="STRING" id="743720.Psefu_0015"/>
<proteinExistence type="predicted"/>
<dbReference type="OrthoDB" id="9776609at2"/>
<feature type="transmembrane region" description="Helical" evidence="1">
    <location>
        <begin position="155"/>
        <end position="176"/>
    </location>
</feature>
<feature type="transmembrane region" description="Helical" evidence="1">
    <location>
        <begin position="12"/>
        <end position="36"/>
    </location>
</feature>
<evidence type="ECO:0000313" key="3">
    <source>
        <dbReference type="Proteomes" id="UP000000686"/>
    </source>
</evidence>
<feature type="transmembrane region" description="Helical" evidence="1">
    <location>
        <begin position="400"/>
        <end position="424"/>
    </location>
</feature>
<feature type="transmembrane region" description="Helical" evidence="1">
    <location>
        <begin position="357"/>
        <end position="379"/>
    </location>
</feature>
<keyword evidence="1" id="KW-1133">Transmembrane helix</keyword>
<protein>
    <submittedName>
        <fullName evidence="2">PepSY-associated TM helix domain protein</fullName>
    </submittedName>
</protein>
<evidence type="ECO:0000256" key="1">
    <source>
        <dbReference type="SAM" id="Phobius"/>
    </source>
</evidence>
<feature type="transmembrane region" description="Helical" evidence="1">
    <location>
        <begin position="436"/>
        <end position="456"/>
    </location>
</feature>
<name>F6ABX3_PSEF1</name>
<evidence type="ECO:0000313" key="2">
    <source>
        <dbReference type="EMBL" id="AEF20002.1"/>
    </source>
</evidence>
<dbReference type="PANTHER" id="PTHR34219:SF4">
    <property type="entry name" value="PEPSY DOMAIN-CONTAINING PROTEIN"/>
    <property type="match status" value="1"/>
</dbReference>
<organism evidence="2 3">
    <name type="scientific">Pseudomonas fulva (strain 12-X)</name>
    <dbReference type="NCBI Taxonomy" id="743720"/>
    <lineage>
        <taxon>Bacteria</taxon>
        <taxon>Pseudomonadati</taxon>
        <taxon>Pseudomonadota</taxon>
        <taxon>Gammaproteobacteria</taxon>
        <taxon>Pseudomonadales</taxon>
        <taxon>Pseudomonadaceae</taxon>
        <taxon>Pseudomonas</taxon>
    </lineage>
</organism>
<keyword evidence="1" id="KW-0812">Transmembrane</keyword>
<dbReference type="HOGENOM" id="CLU_025664_2_0_6"/>
<feature type="transmembrane region" description="Helical" evidence="1">
    <location>
        <begin position="197"/>
        <end position="225"/>
    </location>
</feature>
<sequence length="541" mass="60408">MKEGFRQSMAWLHTWTGLVVGWVLFFVFVTGTAGYVDDEITRWMEPERPLQVRVDGVERGPMIERALDRLEQVAGNAKSWTITLPHTSLRPRGEQGLAIAWEDLPERGHDYGRRGSETLNAHTGLPRQEVEPRETGGGAALYEMHYVLHYLPYDVAIYIVGVCTMLMLLAILTGVITHKKIFKDFFTFRPGKGQRSWLDAHNVISVMALPFFVMITYSGLVFFLFNYMPAGAAALYGAGKQQERVLIDELFGRDKREHLPASRPQVALEELVRRAEVQWPGQGVASLTLSQVRGEPARIDVQRVTGGSVNVYDPVMLSFAADGQPAVYPDKTHGPGKVHRMLVGLHEGLFADWWLRWLYLVAGLLGCGMIGTGLVLWTVKRRNQHLKRNAGAALFDAYGLRLVEVLNAGTLVGLPIAVAAYFWANRLLPVGIADRAAWEMHCLFLTWGWLFLYAALRPLRKAWLEMAWMAVAAYGLIPLINALTTDRHLGITLVEGDWVLAGFDLSMFGLAALFAYGALKIRRRWLKADAAAIQAGKEALA</sequence>
<dbReference type="KEGG" id="pfv:Psefu_0015"/>
<dbReference type="eggNOG" id="COG3182">
    <property type="taxonomic scope" value="Bacteria"/>
</dbReference>
<accession>F6ABX3</accession>
<dbReference type="Pfam" id="PF03929">
    <property type="entry name" value="PepSY_TM"/>
    <property type="match status" value="1"/>
</dbReference>
<dbReference type="EMBL" id="CP002727">
    <property type="protein sequence ID" value="AEF20002.1"/>
    <property type="molecule type" value="Genomic_DNA"/>
</dbReference>